<evidence type="ECO:0000313" key="2">
    <source>
        <dbReference type="EMBL" id="MCJ2186107.1"/>
    </source>
</evidence>
<dbReference type="InterPro" id="IPR011335">
    <property type="entry name" value="Restrct_endonuc-II-like"/>
</dbReference>
<dbReference type="CDD" id="cd01038">
    <property type="entry name" value="Endonuclease_DUF559"/>
    <property type="match status" value="1"/>
</dbReference>
<dbReference type="PANTHER" id="PTHR38590">
    <property type="entry name" value="BLL0828 PROTEIN"/>
    <property type="match status" value="1"/>
</dbReference>
<name>A0ABT0BM23_9SPHN</name>
<dbReference type="InterPro" id="IPR047216">
    <property type="entry name" value="Endonuclease_DUF559_bact"/>
</dbReference>
<sequence>MKRARELRKAMTKPEFALWQHLRQRPGGFKFRRQHPIGPYIADFCCLSAKLVVEVDGITHDMGNRPARDEERIRFIEENGFRVLRISARRVLADSEDTATAIVVRAASPLHRPADGPPPRAGEDM</sequence>
<dbReference type="PANTHER" id="PTHR38590:SF1">
    <property type="entry name" value="BLL0828 PROTEIN"/>
    <property type="match status" value="1"/>
</dbReference>
<dbReference type="Pfam" id="PF04480">
    <property type="entry name" value="DUF559"/>
    <property type="match status" value="1"/>
</dbReference>
<dbReference type="EMBL" id="JALHLG010000005">
    <property type="protein sequence ID" value="MCJ2186107.1"/>
    <property type="molecule type" value="Genomic_DNA"/>
</dbReference>
<dbReference type="RefSeq" id="WP_327194479.1">
    <property type="nucleotide sequence ID" value="NZ_JALHLG010000005.1"/>
</dbReference>
<protein>
    <submittedName>
        <fullName evidence="2">DUF559 domain-containing protein</fullName>
    </submittedName>
</protein>
<feature type="domain" description="DUF559" evidence="1">
    <location>
        <begin position="2"/>
        <end position="104"/>
    </location>
</feature>
<keyword evidence="3" id="KW-1185">Reference proteome</keyword>
<accession>A0ABT0BM23</accession>
<reference evidence="2 3" key="1">
    <citation type="submission" date="2022-04" db="EMBL/GenBank/DDBJ databases">
        <title>Identification of a novel bacterium isolated from mangrove sediments.</title>
        <authorList>
            <person name="Pan X."/>
        </authorList>
    </citation>
    <scope>NUCLEOTIDE SEQUENCE [LARGE SCALE GENOMIC DNA]</scope>
    <source>
        <strain evidence="2 3">B2638</strain>
    </source>
</reference>
<evidence type="ECO:0000313" key="3">
    <source>
        <dbReference type="Proteomes" id="UP001202281"/>
    </source>
</evidence>
<organism evidence="2 3">
    <name type="scientific">Novosphingobium beihaiensis</name>
    <dbReference type="NCBI Taxonomy" id="2930389"/>
    <lineage>
        <taxon>Bacteria</taxon>
        <taxon>Pseudomonadati</taxon>
        <taxon>Pseudomonadota</taxon>
        <taxon>Alphaproteobacteria</taxon>
        <taxon>Sphingomonadales</taxon>
        <taxon>Sphingomonadaceae</taxon>
        <taxon>Novosphingobium</taxon>
    </lineage>
</organism>
<comment type="caution">
    <text evidence="2">The sequence shown here is derived from an EMBL/GenBank/DDBJ whole genome shotgun (WGS) entry which is preliminary data.</text>
</comment>
<gene>
    <name evidence="2" type="ORF">MTR66_04675</name>
</gene>
<evidence type="ECO:0000259" key="1">
    <source>
        <dbReference type="Pfam" id="PF04480"/>
    </source>
</evidence>
<dbReference type="InterPro" id="IPR007569">
    <property type="entry name" value="DUF559"/>
</dbReference>
<dbReference type="Proteomes" id="UP001202281">
    <property type="component" value="Unassembled WGS sequence"/>
</dbReference>
<dbReference type="Gene3D" id="3.40.960.10">
    <property type="entry name" value="VSR Endonuclease"/>
    <property type="match status" value="1"/>
</dbReference>
<dbReference type="SUPFAM" id="SSF52980">
    <property type="entry name" value="Restriction endonuclease-like"/>
    <property type="match status" value="1"/>
</dbReference>
<proteinExistence type="predicted"/>